<sequence>MWDNLGDITLGNLTALFIKSAPPGKHEDGDGLRMIKREGGGGQWVFRYTIYGRRRKMGLGGLKTLSLKDARDVASEYRTMVAKGKDPIEHRRKQRQDAMRNRPLLKDVALDAFESRKADLKGDGSAGRWYSPLEHHVLPKLGRMPVTEITQSDIREALMPIWHLKAATATKAANRLKIVLDHAAALGLDVDLQAVAKAKQLLGRQRHQVTSIPSMPWVDVPTFYASLHEPTITHLALRLLILTGLRSAPVRFARLDEIEGDIWTVPANNMKARVGDAEAFRVPLSDEALHVIKLVRPYERDGYLFPSVRKGVISDATMARLMERRGLEARPHGFRTSLRTWLADQTDAPHEVAEMVLAHVSDSKVVRIYRKTDFLDQRRPLMERWAKICTGQCP</sequence>
<dbReference type="InterPro" id="IPR053876">
    <property type="entry name" value="Phage_int_M"/>
</dbReference>
<evidence type="ECO:0000259" key="5">
    <source>
        <dbReference type="PROSITE" id="PS51898"/>
    </source>
</evidence>
<dbReference type="InterPro" id="IPR013762">
    <property type="entry name" value="Integrase-like_cat_sf"/>
</dbReference>
<dbReference type="EMBL" id="JAKGAQ010000003">
    <property type="protein sequence ID" value="MCF2871865.1"/>
    <property type="molecule type" value="Genomic_DNA"/>
</dbReference>
<feature type="domain" description="Tyr recombinase" evidence="5">
    <location>
        <begin position="208"/>
        <end position="382"/>
    </location>
</feature>
<dbReference type="InterPro" id="IPR050808">
    <property type="entry name" value="Phage_Integrase"/>
</dbReference>
<dbReference type="InterPro" id="IPR002104">
    <property type="entry name" value="Integrase_catalytic"/>
</dbReference>
<dbReference type="CDD" id="cd00801">
    <property type="entry name" value="INT_P4_C"/>
    <property type="match status" value="1"/>
</dbReference>
<reference evidence="6 7" key="1">
    <citation type="submission" date="2022-01" db="EMBL/GenBank/DDBJ databases">
        <title>Octadecabacter sp. nov., isolated from a marine alga.</title>
        <authorList>
            <person name="Jin M.S."/>
            <person name="Kim H.M."/>
            <person name="Han D.M."/>
            <person name="Jung J.J."/>
            <person name="Jeon C.O."/>
        </authorList>
    </citation>
    <scope>NUCLEOTIDE SEQUENCE [LARGE SCALE GENOMIC DNA]</scope>
    <source>
        <strain evidence="6 7">G9-8</strain>
    </source>
</reference>
<dbReference type="SUPFAM" id="SSF56349">
    <property type="entry name" value="DNA breaking-rejoining enzymes"/>
    <property type="match status" value="1"/>
</dbReference>
<dbReference type="InterPro" id="IPR010998">
    <property type="entry name" value="Integrase_recombinase_N"/>
</dbReference>
<dbReference type="Gene3D" id="1.10.443.10">
    <property type="entry name" value="Intergrase catalytic core"/>
    <property type="match status" value="1"/>
</dbReference>
<proteinExistence type="inferred from homology"/>
<dbReference type="Pfam" id="PF00589">
    <property type="entry name" value="Phage_integrase"/>
    <property type="match status" value="1"/>
</dbReference>
<protein>
    <submittedName>
        <fullName evidence="6">Integrase arm-type DNA-binding domain-containing protein</fullName>
    </submittedName>
</protein>
<evidence type="ECO:0000256" key="4">
    <source>
        <dbReference type="ARBA" id="ARBA00023172"/>
    </source>
</evidence>
<dbReference type="Pfam" id="PF13356">
    <property type="entry name" value="Arm-DNA-bind_3"/>
    <property type="match status" value="1"/>
</dbReference>
<evidence type="ECO:0000256" key="3">
    <source>
        <dbReference type="ARBA" id="ARBA00023125"/>
    </source>
</evidence>
<dbReference type="RefSeq" id="WP_235226200.1">
    <property type="nucleotide sequence ID" value="NZ_JAKGAQ010000003.1"/>
</dbReference>
<dbReference type="PANTHER" id="PTHR30629:SF2">
    <property type="entry name" value="PROPHAGE INTEGRASE INTS-RELATED"/>
    <property type="match status" value="1"/>
</dbReference>
<dbReference type="PROSITE" id="PS51898">
    <property type="entry name" value="TYR_RECOMBINASE"/>
    <property type="match status" value="1"/>
</dbReference>
<keyword evidence="7" id="KW-1185">Reference proteome</keyword>
<comment type="similarity">
    <text evidence="1">Belongs to the 'phage' integrase family.</text>
</comment>
<dbReference type="InterPro" id="IPR025166">
    <property type="entry name" value="Integrase_DNA_bind_dom"/>
</dbReference>
<dbReference type="InterPro" id="IPR011010">
    <property type="entry name" value="DNA_brk_join_enz"/>
</dbReference>
<keyword evidence="2" id="KW-0229">DNA integration</keyword>
<dbReference type="PANTHER" id="PTHR30629">
    <property type="entry name" value="PROPHAGE INTEGRASE"/>
    <property type="match status" value="1"/>
</dbReference>
<keyword evidence="3 6" id="KW-0238">DNA-binding</keyword>
<comment type="caution">
    <text evidence="6">The sequence shown here is derived from an EMBL/GenBank/DDBJ whole genome shotgun (WGS) entry which is preliminary data.</text>
</comment>
<keyword evidence="4" id="KW-0233">DNA recombination</keyword>
<dbReference type="InterPro" id="IPR038488">
    <property type="entry name" value="Integrase_DNA-bd_sf"/>
</dbReference>
<evidence type="ECO:0000256" key="2">
    <source>
        <dbReference type="ARBA" id="ARBA00022908"/>
    </source>
</evidence>
<organism evidence="6 7">
    <name type="scientific">Octadecabacter dasysiphoniae</name>
    <dbReference type="NCBI Taxonomy" id="2909341"/>
    <lineage>
        <taxon>Bacteria</taxon>
        <taxon>Pseudomonadati</taxon>
        <taxon>Pseudomonadota</taxon>
        <taxon>Alphaproteobacteria</taxon>
        <taxon>Rhodobacterales</taxon>
        <taxon>Roseobacteraceae</taxon>
        <taxon>Octadecabacter</taxon>
    </lineage>
</organism>
<dbReference type="Proteomes" id="UP001200557">
    <property type="component" value="Unassembled WGS sequence"/>
</dbReference>
<evidence type="ECO:0000313" key="6">
    <source>
        <dbReference type="EMBL" id="MCF2871865.1"/>
    </source>
</evidence>
<evidence type="ECO:0000256" key="1">
    <source>
        <dbReference type="ARBA" id="ARBA00008857"/>
    </source>
</evidence>
<evidence type="ECO:0000313" key="7">
    <source>
        <dbReference type="Proteomes" id="UP001200557"/>
    </source>
</evidence>
<dbReference type="Gene3D" id="3.30.160.390">
    <property type="entry name" value="Integrase, DNA-binding domain"/>
    <property type="match status" value="1"/>
</dbReference>
<name>A0ABS9CX70_9RHOB</name>
<accession>A0ABS9CX70</accession>
<gene>
    <name evidence="6" type="ORF">L0664_12370</name>
</gene>
<dbReference type="Pfam" id="PF22022">
    <property type="entry name" value="Phage_int_M"/>
    <property type="match status" value="1"/>
</dbReference>
<dbReference type="GO" id="GO:0003677">
    <property type="term" value="F:DNA binding"/>
    <property type="evidence" value="ECO:0007669"/>
    <property type="project" value="UniProtKB-KW"/>
</dbReference>
<dbReference type="Gene3D" id="1.10.150.130">
    <property type="match status" value="1"/>
</dbReference>